<organism evidence="2 3">
    <name type="scientific">Kalmanozyma brasiliensis (strain GHG001)</name>
    <name type="common">Yeast</name>
    <name type="synonym">Pseudozyma brasiliensis</name>
    <dbReference type="NCBI Taxonomy" id="1365824"/>
    <lineage>
        <taxon>Eukaryota</taxon>
        <taxon>Fungi</taxon>
        <taxon>Dikarya</taxon>
        <taxon>Basidiomycota</taxon>
        <taxon>Ustilaginomycotina</taxon>
        <taxon>Ustilaginomycetes</taxon>
        <taxon>Ustilaginales</taxon>
        <taxon>Ustilaginaceae</taxon>
        <taxon>Kalmanozyma</taxon>
    </lineage>
</organism>
<gene>
    <name evidence="2" type="ORF">PSEUBRA_SCAF1g00300</name>
</gene>
<reference evidence="3" key="1">
    <citation type="journal article" date="2013" name="Genome Announc.">
        <title>Draft genome sequence of Pseudozyma brasiliensis sp. nov. strain GHG001, a high producer of endo-1,4-xylanase isolated from an insect pest of sugarcane.</title>
        <authorList>
            <person name="Oliveira J.V.D.C."/>
            <person name="dos Santos R.A.C."/>
            <person name="Borges T.A."/>
            <person name="Riano-Pachon D.M."/>
            <person name="Goldman G.H."/>
        </authorList>
    </citation>
    <scope>NUCLEOTIDE SEQUENCE [LARGE SCALE GENOMIC DNA]</scope>
    <source>
        <strain evidence="3">GHG001</strain>
    </source>
</reference>
<dbReference type="EMBL" id="KI545851">
    <property type="protein sequence ID" value="EST09851.1"/>
    <property type="molecule type" value="Genomic_DNA"/>
</dbReference>
<feature type="compositionally biased region" description="Polar residues" evidence="1">
    <location>
        <begin position="1"/>
        <end position="24"/>
    </location>
</feature>
<sequence length="128" mass="13961">MDNVEVTTAINTAINSRTRSNSRSKPVEDGDESPEEGEMRSSDGEADDTDATRDAAIGSTRSESPDNLAWRTSLANTHHQPTTEVADRPLGFAELADRVKQLEELHGSLSRMHRVLVEFKAKCAPVAV</sequence>
<proteinExistence type="predicted"/>
<keyword evidence="3" id="KW-1185">Reference proteome</keyword>
<dbReference type="GeneID" id="27418491"/>
<feature type="compositionally biased region" description="Polar residues" evidence="1">
    <location>
        <begin position="73"/>
        <end position="83"/>
    </location>
</feature>
<dbReference type="Proteomes" id="UP000019377">
    <property type="component" value="Unassembled WGS sequence"/>
</dbReference>
<dbReference type="OrthoDB" id="2555595at2759"/>
<evidence type="ECO:0000313" key="3">
    <source>
        <dbReference type="Proteomes" id="UP000019377"/>
    </source>
</evidence>
<dbReference type="STRING" id="1365824.V5EH10"/>
<dbReference type="AlphaFoldDB" id="V5EH10"/>
<evidence type="ECO:0000256" key="1">
    <source>
        <dbReference type="SAM" id="MobiDB-lite"/>
    </source>
</evidence>
<name>V5EH10_KALBG</name>
<feature type="region of interest" description="Disordered" evidence="1">
    <location>
        <begin position="1"/>
        <end position="87"/>
    </location>
</feature>
<protein>
    <submittedName>
        <fullName evidence="2">Uncharacterized protein</fullName>
    </submittedName>
</protein>
<dbReference type="HOGENOM" id="CLU_1960511_0_0_1"/>
<evidence type="ECO:0000313" key="2">
    <source>
        <dbReference type="EMBL" id="EST09851.1"/>
    </source>
</evidence>
<accession>V5EH10</accession>